<evidence type="ECO:0000256" key="3">
    <source>
        <dbReference type="ARBA" id="ARBA00022989"/>
    </source>
</evidence>
<keyword evidence="3 5" id="KW-1133">Transmembrane helix</keyword>
<dbReference type="Pfam" id="PF01061">
    <property type="entry name" value="ABC2_membrane"/>
    <property type="match status" value="1"/>
</dbReference>
<keyword evidence="2 5" id="KW-0812">Transmembrane</keyword>
<keyword evidence="4 5" id="KW-0472">Membrane</keyword>
<keyword evidence="8" id="KW-1185">Reference proteome</keyword>
<name>A0AAV7X015_PLEWA</name>
<dbReference type="InterPro" id="IPR013525">
    <property type="entry name" value="ABC2_TM"/>
</dbReference>
<evidence type="ECO:0000313" key="7">
    <source>
        <dbReference type="EMBL" id="KAJ1218774.1"/>
    </source>
</evidence>
<organism evidence="7 8">
    <name type="scientific">Pleurodeles waltl</name>
    <name type="common">Iberian ribbed newt</name>
    <dbReference type="NCBI Taxonomy" id="8319"/>
    <lineage>
        <taxon>Eukaryota</taxon>
        <taxon>Metazoa</taxon>
        <taxon>Chordata</taxon>
        <taxon>Craniata</taxon>
        <taxon>Vertebrata</taxon>
        <taxon>Euteleostomi</taxon>
        <taxon>Amphibia</taxon>
        <taxon>Batrachia</taxon>
        <taxon>Caudata</taxon>
        <taxon>Salamandroidea</taxon>
        <taxon>Salamandridae</taxon>
        <taxon>Pleurodelinae</taxon>
        <taxon>Pleurodeles</taxon>
    </lineage>
</organism>
<comment type="caution">
    <text evidence="7">The sequence shown here is derived from an EMBL/GenBank/DDBJ whole genome shotgun (WGS) entry which is preliminary data.</text>
</comment>
<dbReference type="Proteomes" id="UP001066276">
    <property type="component" value="Chromosome 1_1"/>
</dbReference>
<feature type="transmembrane region" description="Helical" evidence="5">
    <location>
        <begin position="67"/>
        <end position="91"/>
    </location>
</feature>
<reference evidence="7" key="1">
    <citation type="journal article" date="2022" name="bioRxiv">
        <title>Sequencing and chromosome-scale assembly of the giantPleurodeles waltlgenome.</title>
        <authorList>
            <person name="Brown T."/>
            <person name="Elewa A."/>
            <person name="Iarovenko S."/>
            <person name="Subramanian E."/>
            <person name="Araus A.J."/>
            <person name="Petzold A."/>
            <person name="Susuki M."/>
            <person name="Suzuki K.-i.T."/>
            <person name="Hayashi T."/>
            <person name="Toyoda A."/>
            <person name="Oliveira C."/>
            <person name="Osipova E."/>
            <person name="Leigh N.D."/>
            <person name="Simon A."/>
            <person name="Yun M.H."/>
        </authorList>
    </citation>
    <scope>NUCLEOTIDE SEQUENCE</scope>
    <source>
        <strain evidence="7">20211129_DDA</strain>
        <tissue evidence="7">Liver</tissue>
    </source>
</reference>
<dbReference type="EMBL" id="JANPWB010000001">
    <property type="protein sequence ID" value="KAJ1218774.1"/>
    <property type="molecule type" value="Genomic_DNA"/>
</dbReference>
<dbReference type="GO" id="GO:0016020">
    <property type="term" value="C:membrane"/>
    <property type="evidence" value="ECO:0007669"/>
    <property type="project" value="UniProtKB-SubCell"/>
</dbReference>
<feature type="transmembrane region" description="Helical" evidence="5">
    <location>
        <begin position="97"/>
        <end position="119"/>
    </location>
</feature>
<comment type="subcellular location">
    <subcellularLocation>
        <location evidence="1">Membrane</location>
        <topology evidence="1">Multi-pass membrane protein</topology>
    </subcellularLocation>
</comment>
<evidence type="ECO:0000259" key="6">
    <source>
        <dbReference type="Pfam" id="PF01061"/>
    </source>
</evidence>
<evidence type="ECO:0000313" key="8">
    <source>
        <dbReference type="Proteomes" id="UP001066276"/>
    </source>
</evidence>
<dbReference type="GO" id="GO:0140359">
    <property type="term" value="F:ABC-type transporter activity"/>
    <property type="evidence" value="ECO:0007669"/>
    <property type="project" value="InterPro"/>
</dbReference>
<dbReference type="AlphaFoldDB" id="A0AAV7X015"/>
<evidence type="ECO:0000256" key="1">
    <source>
        <dbReference type="ARBA" id="ARBA00004141"/>
    </source>
</evidence>
<protein>
    <recommendedName>
        <fullName evidence="6">ABC-2 type transporter transmembrane domain-containing protein</fullName>
    </recommendedName>
</protein>
<evidence type="ECO:0000256" key="5">
    <source>
        <dbReference type="SAM" id="Phobius"/>
    </source>
</evidence>
<gene>
    <name evidence="7" type="ORF">NDU88_006350</name>
</gene>
<evidence type="ECO:0000256" key="4">
    <source>
        <dbReference type="ARBA" id="ARBA00023136"/>
    </source>
</evidence>
<proteinExistence type="predicted"/>
<feature type="domain" description="ABC-2 type transporter transmembrane" evidence="6">
    <location>
        <begin position="60"/>
        <end position="142"/>
    </location>
</feature>
<accession>A0AAV7X015</accession>
<sequence>MGSWMNNNENSQKSHIAQMCMAINMARGFSVAKRNHKRKKVLANYEHNIIKEGARGTDCFQPKIECFFIMLITLMMISYTAASLALAIAVGHSVTTLSNLVTSIIFIFMSIFSGVLINLKTIQVWLAWLKYLSIHRYGLNVCMTRYILV</sequence>
<evidence type="ECO:0000256" key="2">
    <source>
        <dbReference type="ARBA" id="ARBA00022692"/>
    </source>
</evidence>